<dbReference type="PIR" id="E90665">
    <property type="entry name" value="E90665"/>
</dbReference>
<name>A0A6P3CVZ3_ECO57</name>
<dbReference type="Gene3D" id="3.40.50.300">
    <property type="entry name" value="P-loop containing nucleotide triphosphate hydrolases"/>
    <property type="match status" value="1"/>
</dbReference>
<feature type="domain" description="Rad50/SbcC-type AAA" evidence="1">
    <location>
        <begin position="15"/>
        <end position="198"/>
    </location>
</feature>
<reference evidence="3 5" key="2">
    <citation type="submission" date="2016-10" db="EMBL/GenBank/DDBJ databases">
        <title>E. coli O157:H7 PA20.</title>
        <authorList>
            <person name="Uhlich G.A."/>
            <person name="Chen C.-Y."/>
            <person name="Paoli G."/>
        </authorList>
    </citation>
    <scope>NUCLEOTIDE SEQUENCE [LARGE SCALE GENOMIC DNA]</scope>
    <source>
        <strain evidence="3 5">PA20</strain>
    </source>
</reference>
<dbReference type="InterPro" id="IPR027417">
    <property type="entry name" value="P-loop_NTPase"/>
</dbReference>
<dbReference type="Proteomes" id="UP000002519">
    <property type="component" value="Chromosome"/>
</dbReference>
<dbReference type="PIR" id="H85515">
    <property type="entry name" value="H85515"/>
</dbReference>
<dbReference type="PATRIC" id="fig|83334.175.peg.1423"/>
<dbReference type="RefSeq" id="WP_000999326.1">
    <property type="nucleotide sequence ID" value="NZ_BLZJ01000069.1"/>
</dbReference>
<dbReference type="EMBL" id="CP017669">
    <property type="protein sequence ID" value="APA44002.1"/>
    <property type="molecule type" value="Genomic_DNA"/>
</dbReference>
<dbReference type="Pfam" id="PF13476">
    <property type="entry name" value="AAA_23"/>
    <property type="match status" value="1"/>
</dbReference>
<proteinExistence type="predicted"/>
<dbReference type="InterPro" id="IPR038729">
    <property type="entry name" value="Rad50/SbcC_AAA"/>
</dbReference>
<evidence type="ECO:0000313" key="4">
    <source>
        <dbReference type="Proteomes" id="UP000002519"/>
    </source>
</evidence>
<dbReference type="GO" id="GO:0016887">
    <property type="term" value="F:ATP hydrolysis activity"/>
    <property type="evidence" value="ECO:0007669"/>
    <property type="project" value="InterPro"/>
</dbReference>
<evidence type="ECO:0000313" key="2">
    <source>
        <dbReference type="EMBL" id="AAG54588.1"/>
    </source>
</evidence>
<protein>
    <submittedName>
        <fullName evidence="3">AAA family ATPase</fullName>
    </submittedName>
</protein>
<dbReference type="EMBL" id="AE005174">
    <property type="protein sequence ID" value="AAG54588.1"/>
    <property type="molecule type" value="Genomic_DNA"/>
</dbReference>
<organism evidence="2 4">
    <name type="scientific">Escherichia coli O157:H7</name>
    <dbReference type="NCBI Taxonomy" id="83334"/>
    <lineage>
        <taxon>Bacteria</taxon>
        <taxon>Pseudomonadati</taxon>
        <taxon>Pseudomonadota</taxon>
        <taxon>Gammaproteobacteria</taxon>
        <taxon>Enterobacterales</taxon>
        <taxon>Enterobacteriaceae</taxon>
        <taxon>Escherichia</taxon>
    </lineage>
</organism>
<evidence type="ECO:0000259" key="1">
    <source>
        <dbReference type="Pfam" id="PF13476"/>
    </source>
</evidence>
<evidence type="ECO:0000313" key="3">
    <source>
        <dbReference type="EMBL" id="APA44002.1"/>
    </source>
</evidence>
<dbReference type="OMA" id="CLIHEEK"/>
<accession>A0A6P3CVZ3</accession>
<dbReference type="AlphaFoldDB" id="A0A6P3CVZ3"/>
<dbReference type="GO" id="GO:0006302">
    <property type="term" value="P:double-strand break repair"/>
    <property type="evidence" value="ECO:0007669"/>
    <property type="project" value="InterPro"/>
</dbReference>
<gene>
    <name evidence="2" type="ordered locus">Z0328</name>
    <name evidence="3" type="ORF">AU473_25320</name>
</gene>
<sequence length="210" mass="24499">MNDNFFTFRKIKVTGFNKLDAIIEFGSKLTILYGGSDSGKTYIYYLIRYLLGSEKLKNKDIDHAQGYDLAYLEFNFQGRVMTIERSLQDSAHYRLYDSSIENVSEANLLMVFSKSASSKKSFSSYFYGRLNFKEAKVRTNLSNTLHKFNLNNVFEFFCIDELRVLTEKSLILSDIPSEETKRKSEFKFLLTQRDDTNSLAEKPNKKARYF</sequence>
<evidence type="ECO:0000313" key="5">
    <source>
        <dbReference type="Proteomes" id="UP000177471"/>
    </source>
</evidence>
<reference evidence="2 4" key="1">
    <citation type="journal article" date="2001" name="Nature">
        <title>Genome sequence of enterohaemorrhagic Escherichia coli O157:H7.</title>
        <authorList>
            <person name="Perna N.T."/>
            <person name="Plunkett G.III."/>
            <person name="Burland V."/>
            <person name="Mau B."/>
            <person name="Glasner J.D."/>
            <person name="Rose D.J."/>
            <person name="Mayhew G.F."/>
            <person name="Evans P.S."/>
            <person name="Gregor J."/>
            <person name="Kirkpatrick H.A."/>
            <person name="Posfai G."/>
            <person name="Hackett J."/>
            <person name="Klink S."/>
            <person name="Boutin A."/>
            <person name="Shao Y."/>
            <person name="Miller L."/>
            <person name="Grotbeck E.J."/>
            <person name="Davis N.W."/>
            <person name="Lim A."/>
            <person name="Dimalanta E."/>
            <person name="Potamousis K."/>
            <person name="Apodaca J."/>
            <person name="Anantharaman T.S."/>
            <person name="Lin J."/>
            <person name="Yen G."/>
            <person name="Schwartz D.C."/>
            <person name="Welch R.A."/>
            <person name="Blattner F.R."/>
        </authorList>
    </citation>
    <scope>NUCLEOTIDE SEQUENCE [LARGE SCALE GENOMIC DNA]</scope>
    <source>
        <strain evidence="2">EDL933</strain>
        <strain evidence="4">O157:H7 / EDL933 / ATCC 700927 / EHEC</strain>
    </source>
</reference>
<dbReference type="KEGG" id="ece:Z0328"/>
<dbReference type="Proteomes" id="UP000177471">
    <property type="component" value="Chromosome"/>
</dbReference>